<accession>A0A133YGD2</accession>
<keyword evidence="2" id="KW-1185">Reference proteome</keyword>
<comment type="caution">
    <text evidence="1">The sequence shown here is derived from an EMBL/GenBank/DDBJ whole genome shotgun (WGS) entry which is preliminary data.</text>
</comment>
<reference evidence="2" key="1">
    <citation type="submission" date="2016-01" db="EMBL/GenBank/DDBJ databases">
        <authorList>
            <person name="Mitreva M."/>
            <person name="Pepin K.H."/>
            <person name="Mihindukulasuriya K.A."/>
            <person name="Fulton R."/>
            <person name="Fronick C."/>
            <person name="O'Laughlin M."/>
            <person name="Miner T."/>
            <person name="Herter B."/>
            <person name="Rosa B.A."/>
            <person name="Cordes M."/>
            <person name="Tomlinson C."/>
            <person name="Wollam A."/>
            <person name="Palsikar V.B."/>
            <person name="Mardis E.R."/>
            <person name="Wilson R.K."/>
        </authorList>
    </citation>
    <scope>NUCLEOTIDE SEQUENCE [LARGE SCALE GENOMIC DNA]</scope>
    <source>
        <strain evidence="2">KA00274</strain>
    </source>
</reference>
<dbReference type="AlphaFoldDB" id="A0A133YGD2"/>
<name>A0A133YGD2_9FIRM</name>
<sequence length="174" mass="20032">MLNAELKIMKRIISWMLIACLICLSACTHRNSQEFYGFRLDGKAQAFEYGLQIPPVPISYKIRLSDTQAEELKKVLMQLKENDFEIASLPDGGEMHELYFENGASFGFNNKYIAFADKQTDELHSYKLKANGSTSLQQLNNFIRKKVVSIGRIDKLEQIAKAYFDKNLRHKKES</sequence>
<evidence type="ECO:0000313" key="1">
    <source>
        <dbReference type="EMBL" id="KXB42245.1"/>
    </source>
</evidence>
<gene>
    <name evidence="1" type="ORF">HMPREF1872_00419</name>
</gene>
<dbReference type="STRING" id="1497955.HMPREF1872_00419"/>
<dbReference type="Proteomes" id="UP000070080">
    <property type="component" value="Unassembled WGS sequence"/>
</dbReference>
<proteinExistence type="predicted"/>
<evidence type="ECO:0000313" key="2">
    <source>
        <dbReference type="Proteomes" id="UP000070080"/>
    </source>
</evidence>
<dbReference type="EMBL" id="LSCV01000005">
    <property type="protein sequence ID" value="KXB42245.1"/>
    <property type="molecule type" value="Genomic_DNA"/>
</dbReference>
<organism evidence="1 2">
    <name type="scientific">Amygdalobacter nucleatus</name>
    <dbReference type="NCBI Taxonomy" id="3029274"/>
    <lineage>
        <taxon>Bacteria</taxon>
        <taxon>Bacillati</taxon>
        <taxon>Bacillota</taxon>
        <taxon>Clostridia</taxon>
        <taxon>Eubacteriales</taxon>
        <taxon>Oscillospiraceae</taxon>
        <taxon>Amygdalobacter</taxon>
    </lineage>
</organism>
<protein>
    <submittedName>
        <fullName evidence="1">Uncharacterized protein</fullName>
    </submittedName>
</protein>